<dbReference type="HAMAP" id="MF_00179">
    <property type="entry name" value="RibA"/>
    <property type="match status" value="1"/>
</dbReference>
<feature type="binding site" evidence="24">
    <location>
        <position position="373"/>
    </location>
    <ligand>
        <name>Mg(2+)</name>
        <dbReference type="ChEBI" id="CHEBI:18420"/>
        <label>2</label>
    </ligand>
</feature>
<keyword evidence="10 24" id="KW-0686">Riboflavin biosynthesis</keyword>
<feature type="binding site" evidence="24">
    <location>
        <position position="520"/>
    </location>
    <ligand>
        <name>Zn(2+)</name>
        <dbReference type="ChEBI" id="CHEBI:29105"/>
        <note>catalytic</note>
    </ligand>
</feature>
<protein>
    <recommendedName>
        <fullName evidence="24">Riboflavin biosynthesis protein RibBA</fullName>
    </recommendedName>
    <domain>
        <recommendedName>
            <fullName evidence="24">3,4-dihydroxy-2-butanone 4-phosphate synthase</fullName>
            <shortName evidence="24">DHBP synthase</shortName>
            <ecNumber evidence="24">4.1.99.12</ecNumber>
        </recommendedName>
    </domain>
    <domain>
        <recommendedName>
            <fullName evidence="24">GTP cyclohydrolase-2</fullName>
            <ecNumber evidence="24">3.5.4.25</ecNumber>
        </recommendedName>
        <alternativeName>
            <fullName evidence="24">GTP cyclohydrolase II</fullName>
        </alternativeName>
    </domain>
</protein>
<keyword evidence="17 24" id="KW-0460">Magnesium</keyword>
<keyword evidence="21 24" id="KW-0511">Multifunctional enzyme</keyword>
<evidence type="ECO:0000256" key="15">
    <source>
        <dbReference type="ARBA" id="ARBA00022801"/>
    </source>
</evidence>
<evidence type="ECO:0000256" key="23">
    <source>
        <dbReference type="ARBA" id="ARBA00049295"/>
    </source>
</evidence>
<dbReference type="InterPro" id="IPR000926">
    <property type="entry name" value="RibA"/>
</dbReference>
<dbReference type="eggNOG" id="COG0307">
    <property type="taxonomic scope" value="Bacteria"/>
</dbReference>
<feature type="active site" description="Proton acceptor; for GTP cyclohydrolase activity" evidence="24">
    <location>
        <position position="579"/>
    </location>
</feature>
<feature type="binding site" evidence="24">
    <location>
        <position position="607"/>
    </location>
    <ligand>
        <name>GTP</name>
        <dbReference type="ChEBI" id="CHEBI:37565"/>
    </ligand>
</feature>
<dbReference type="InterPro" id="IPR023366">
    <property type="entry name" value="ATP_synth_asu-like_sf"/>
</dbReference>
<dbReference type="PROSITE" id="PS51177">
    <property type="entry name" value="LUMAZINE_BIND"/>
    <property type="match status" value="2"/>
</dbReference>
<evidence type="ECO:0000256" key="9">
    <source>
        <dbReference type="ARBA" id="ARBA00005520"/>
    </source>
</evidence>
<dbReference type="GO" id="GO:0003935">
    <property type="term" value="F:GTP cyclohydrolase II activity"/>
    <property type="evidence" value="ECO:0007669"/>
    <property type="project" value="UniProtKB-UniRule"/>
</dbReference>
<keyword evidence="19 24" id="KW-0464">Manganese</keyword>
<evidence type="ECO:0000256" key="20">
    <source>
        <dbReference type="ARBA" id="ARBA00023239"/>
    </source>
</evidence>
<feature type="site" description="Essential for DHBP synthase activity" evidence="24">
    <location>
        <position position="394"/>
    </location>
</feature>
<dbReference type="GO" id="GO:0008270">
    <property type="term" value="F:zinc ion binding"/>
    <property type="evidence" value="ECO:0007669"/>
    <property type="project" value="UniProtKB-UniRule"/>
</dbReference>
<evidence type="ECO:0000256" key="18">
    <source>
        <dbReference type="ARBA" id="ARBA00023134"/>
    </source>
</evidence>
<dbReference type="GO" id="GO:0000287">
    <property type="term" value="F:magnesium ion binding"/>
    <property type="evidence" value="ECO:0007669"/>
    <property type="project" value="UniProtKB-UniRule"/>
</dbReference>
<evidence type="ECO:0000256" key="14">
    <source>
        <dbReference type="ARBA" id="ARBA00022741"/>
    </source>
</evidence>
<evidence type="ECO:0000256" key="3">
    <source>
        <dbReference type="ARBA" id="ARBA00001936"/>
    </source>
</evidence>
<feature type="binding site" evidence="24">
    <location>
        <position position="258"/>
    </location>
    <ligand>
        <name>Mg(2+)</name>
        <dbReference type="ChEBI" id="CHEBI:18420"/>
        <label>2</label>
    </ligand>
</feature>
<sequence length="679" mass="71901">MFTGIVQGRGRCVDLKATGSSLQIWIEAPFLGQVRPGDSVAVDGVCLTVVAIRGNRLAFTAVPETLRVTTLGDLRPGDEVNIEPALRWGSPLGGHLVMGHVDGTGTVMAVSAQDAGVLMEIEAPADLAPLIAPKGSIAVDGVSLTVVEVRGRRFTVALVPHTLEYTTLGRHRPGDRVNLEVDWLARYAARHRPAAGAPVPEPPARLPGAAMTLATLERPKRGAGPHVQEPDAVGRVRTALAALRAGGMVVVLDDDDREGEGDLVLAAQHATPDRINFMLLHGRGLICAAMAADRCQTLGLPLMVDPPADPMGTPFTVSIDARHGVTTGISAADRARTLQVLADPASTAADLVRPGHVFPLRARPWGVMERRGHTEAAVDLARLAGMEPVAAICEILGGDGTPLRGTEIIAWAMANGLPWVTVGDLVAYRLRHDTLVRAVAETRLPTRYGEFHLTAFEYMPDGTVHLALTCGLDRPASRHHPARSSAVQPSPAAAGSAPVLVRIHSQCLTGDALASWRCDCGDQLHAALERIGSEGRGALVYLAQEGRGIGLAAKIKAYALQDRGLDTVDANRALGFPADARDYGVAAQILRSLGLRRIRLLTNNPDKIAQLEGYGIEVAERVALPAAYHAENLRYLMTKRDRLGHSLDWLPATEAAVPAGPSGGGGRRRVSGEPAQEGE</sequence>
<comment type="cofactor">
    <cofactor evidence="24">
        <name>Mg(2+)</name>
        <dbReference type="ChEBI" id="CHEBI:18420"/>
    </cofactor>
    <cofactor evidence="24">
        <name>Mn(2+)</name>
        <dbReference type="ChEBI" id="CHEBI:29035"/>
    </cofactor>
    <text evidence="24">Binds 2 divalent metal cations per subunit. Magnesium or manganese.</text>
</comment>
<reference evidence="28" key="1">
    <citation type="submission" date="2010-10" db="EMBL/GenBank/DDBJ databases">
        <authorList>
            <consortium name="US DOE Joint Genome Institute (JGI-PGF)"/>
            <person name="Lucas S."/>
            <person name="Copeland A."/>
            <person name="Lapidus A."/>
            <person name="Bruce D."/>
            <person name="Goodwin L."/>
            <person name="Pitluck S."/>
            <person name="Kyrpides N."/>
            <person name="Mavromatis K."/>
            <person name="Detter J.C."/>
            <person name="Han C."/>
            <person name="Land M."/>
            <person name="Hauser L."/>
            <person name="Markowitz V."/>
            <person name="Cheng J.-F."/>
            <person name="Hugenholtz P."/>
            <person name="Woyke T."/>
            <person name="Wu D."/>
            <person name="Pukall R."/>
            <person name="Wahrenburg C."/>
            <person name="Brambilla E."/>
            <person name="Klenk H.-P."/>
            <person name="Eisen J.A."/>
        </authorList>
    </citation>
    <scope>NUCLEOTIDE SEQUENCE [LARGE SCALE GENOMIC DNA]</scope>
    <source>
        <strain evidence="28">DSM 13965</strain>
    </source>
</reference>
<dbReference type="Proteomes" id="UP000005710">
    <property type="component" value="Unassembled WGS sequence"/>
</dbReference>
<comment type="catalytic activity">
    <reaction evidence="1 24">
        <text>D-ribulose 5-phosphate = (2S)-2-hydroxy-3-oxobutyl phosphate + formate + H(+)</text>
        <dbReference type="Rhea" id="RHEA:18457"/>
        <dbReference type="ChEBI" id="CHEBI:15378"/>
        <dbReference type="ChEBI" id="CHEBI:15740"/>
        <dbReference type="ChEBI" id="CHEBI:58121"/>
        <dbReference type="ChEBI" id="CHEBI:58830"/>
        <dbReference type="EC" id="4.1.99.12"/>
    </reaction>
</comment>
<evidence type="ECO:0000256" key="21">
    <source>
        <dbReference type="ARBA" id="ARBA00023268"/>
    </source>
</evidence>
<comment type="caution">
    <text evidence="28">The sequence shown here is derived from an EMBL/GenBank/DDBJ whole genome shotgun (WGS) entry which is preliminary data.</text>
</comment>
<feature type="binding site" evidence="24">
    <location>
        <position position="262"/>
    </location>
    <ligand>
        <name>D-ribulose 5-phosphate</name>
        <dbReference type="ChEBI" id="CHEBI:58121"/>
    </ligand>
</feature>
<dbReference type="EC" id="3.5.4.25" evidence="24"/>
<feature type="region of interest" description="Disordered" evidence="26">
    <location>
        <begin position="654"/>
        <end position="679"/>
    </location>
</feature>
<evidence type="ECO:0000313" key="28">
    <source>
        <dbReference type="EMBL" id="EKP95693.1"/>
    </source>
</evidence>
<dbReference type="InterPro" id="IPR026017">
    <property type="entry name" value="Lumazine-bd_dom"/>
</dbReference>
<comment type="function">
    <text evidence="4 24">Catalyzes the conversion of D-ribulose 5-phosphate to formate and 3,4-dihydroxy-2-butanone 4-phosphate.</text>
</comment>
<evidence type="ECO:0000256" key="5">
    <source>
        <dbReference type="ARBA" id="ARBA00002803"/>
    </source>
</evidence>
<feature type="region of interest" description="DHBP synthase" evidence="24">
    <location>
        <begin position="1"/>
        <end position="431"/>
    </location>
</feature>
<dbReference type="GO" id="GO:0005829">
    <property type="term" value="C:cytosol"/>
    <property type="evidence" value="ECO:0007669"/>
    <property type="project" value="TreeGrafter"/>
</dbReference>
<keyword evidence="18 24" id="KW-0342">GTP-binding</keyword>
<feature type="binding site" evidence="24">
    <location>
        <position position="523"/>
    </location>
    <ligand>
        <name>GTP</name>
        <dbReference type="ChEBI" id="CHEBI:37565"/>
    </ligand>
</feature>
<evidence type="ECO:0000256" key="6">
    <source>
        <dbReference type="ARBA" id="ARBA00004853"/>
    </source>
</evidence>
<feature type="active site" description="Nucleophile; for GTP cyclohydrolase activity" evidence="24">
    <location>
        <position position="581"/>
    </location>
</feature>
<dbReference type="SUPFAM" id="SSF142695">
    <property type="entry name" value="RibA-like"/>
    <property type="match status" value="1"/>
</dbReference>
<dbReference type="Gene3D" id="2.40.30.20">
    <property type="match status" value="2"/>
</dbReference>
<keyword evidence="16 24" id="KW-0862">Zinc</keyword>
<dbReference type="InterPro" id="IPR036144">
    <property type="entry name" value="RibA-like_sf"/>
</dbReference>
<evidence type="ECO:0000256" key="2">
    <source>
        <dbReference type="ARBA" id="ARBA00000968"/>
    </source>
</evidence>
<evidence type="ECO:0000313" key="29">
    <source>
        <dbReference type="Proteomes" id="UP000005710"/>
    </source>
</evidence>
<dbReference type="Gene3D" id="3.40.50.10990">
    <property type="entry name" value="GTP cyclohydrolase II"/>
    <property type="match status" value="1"/>
</dbReference>
<dbReference type="InterPro" id="IPR017945">
    <property type="entry name" value="DHBP_synth_RibB-like_a/b_dom"/>
</dbReference>
<dbReference type="NCBIfam" id="NF001591">
    <property type="entry name" value="PRK00393.1"/>
    <property type="match status" value="1"/>
</dbReference>
<feature type="domain" description="Lumazine-binding" evidence="27">
    <location>
        <begin position="96"/>
        <end position="192"/>
    </location>
</feature>
<feature type="binding site" evidence="24">
    <location>
        <begin position="257"/>
        <end position="258"/>
    </location>
    <ligand>
        <name>D-ribulose 5-phosphate</name>
        <dbReference type="ChEBI" id="CHEBI:58121"/>
    </ligand>
</feature>
<feature type="binding site" evidence="24">
    <location>
        <position position="258"/>
    </location>
    <ligand>
        <name>Mg(2+)</name>
        <dbReference type="ChEBI" id="CHEBI:18420"/>
        <label>1</label>
    </ligand>
</feature>
<dbReference type="GO" id="GO:0009231">
    <property type="term" value="P:riboflavin biosynthetic process"/>
    <property type="evidence" value="ECO:0007669"/>
    <property type="project" value="UniProtKB-UniRule"/>
</dbReference>
<dbReference type="NCBIfam" id="TIGR00506">
    <property type="entry name" value="ribB"/>
    <property type="match status" value="1"/>
</dbReference>
<dbReference type="NCBIfam" id="TIGR00187">
    <property type="entry name" value="ribE"/>
    <property type="match status" value="1"/>
</dbReference>
<evidence type="ECO:0000259" key="27">
    <source>
        <dbReference type="PROSITE" id="PS51177"/>
    </source>
</evidence>
<dbReference type="NCBIfam" id="NF006767">
    <property type="entry name" value="PRK09289.1"/>
    <property type="match status" value="1"/>
</dbReference>
<comment type="function">
    <text evidence="22 24">Catalyzes the conversion of GTP to 2,5-diamino-6-ribosylamino-4(3H)-pyrimidinone 5'-phosphate (DARP), formate and pyrophosphate.</text>
</comment>
<keyword evidence="11" id="KW-0808">Transferase</keyword>
<keyword evidence="15 24" id="KW-0378">Hydrolase</keyword>
<dbReference type="PANTHER" id="PTHR21327">
    <property type="entry name" value="GTP CYCLOHYDROLASE II-RELATED"/>
    <property type="match status" value="1"/>
</dbReference>
<dbReference type="Gene3D" id="3.90.870.10">
    <property type="entry name" value="DHBP synthase"/>
    <property type="match status" value="1"/>
</dbReference>
<comment type="similarity">
    <text evidence="9 24">In the N-terminal section; belongs to the DHBP synthase family.</text>
</comment>
<evidence type="ECO:0000256" key="25">
    <source>
        <dbReference type="PROSITE-ProRule" id="PRU00524"/>
    </source>
</evidence>
<evidence type="ECO:0000256" key="22">
    <source>
        <dbReference type="ARBA" id="ARBA00043932"/>
    </source>
</evidence>
<dbReference type="NCBIfam" id="NF009566">
    <property type="entry name" value="PRK13020.1"/>
    <property type="match status" value="1"/>
</dbReference>
<feature type="repeat" description="Lumazine-binding" evidence="25">
    <location>
        <begin position="1"/>
        <end position="95"/>
    </location>
</feature>
<keyword evidence="29" id="KW-1185">Reference proteome</keyword>
<feature type="binding site" evidence="24">
    <location>
        <begin position="545"/>
        <end position="547"/>
    </location>
    <ligand>
        <name>GTP</name>
        <dbReference type="ChEBI" id="CHEBI:37565"/>
    </ligand>
</feature>
<comment type="pathway">
    <text evidence="6 24">Cofactor biosynthesis; riboflavin biosynthesis; 5-amino-6-(D-ribitylamino)uracil from GTP: step 1/4.</text>
</comment>
<feature type="region of interest" description="GTP cyclohydrolase II" evidence="24">
    <location>
        <begin position="432"/>
        <end position="679"/>
    </location>
</feature>
<dbReference type="GO" id="GO:0030145">
    <property type="term" value="F:manganese ion binding"/>
    <property type="evidence" value="ECO:0007669"/>
    <property type="project" value="UniProtKB-UniRule"/>
</dbReference>
<accession>K6Q354</accession>
<feature type="binding site" evidence="24">
    <location>
        <position position="567"/>
    </location>
    <ligand>
        <name>GTP</name>
        <dbReference type="ChEBI" id="CHEBI:37565"/>
    </ligand>
</feature>
<feature type="binding site" evidence="24">
    <location>
        <position position="394"/>
    </location>
    <ligand>
        <name>D-ribulose 5-phosphate</name>
        <dbReference type="ChEBI" id="CHEBI:58121"/>
    </ligand>
</feature>
<dbReference type="RefSeq" id="WP_006903722.1">
    <property type="nucleotide sequence ID" value="NZ_JH976535.1"/>
</dbReference>
<gene>
    <name evidence="24" type="primary">ribBA</name>
    <name evidence="28" type="ORF">ThesuDRAFT_01452</name>
</gene>
<dbReference type="InterPro" id="IPR032677">
    <property type="entry name" value="GTP_cyclohydro_II"/>
</dbReference>
<comment type="pathway">
    <text evidence="7">Cofactor biosynthesis; riboflavin biosynthesis; riboflavin from 2-hydroxy-3-oxobutyl phosphate and 5-amino-6-(D-ribitylamino)uracil: step 2/2.</text>
</comment>
<dbReference type="InterPro" id="IPR017938">
    <property type="entry name" value="Riboflavin_synthase-like_b-brl"/>
</dbReference>
<feature type="repeat" description="Lumazine-binding" evidence="25">
    <location>
        <begin position="96"/>
        <end position="192"/>
    </location>
</feature>
<evidence type="ECO:0000256" key="1">
    <source>
        <dbReference type="ARBA" id="ARBA00000141"/>
    </source>
</evidence>
<keyword evidence="20 24" id="KW-0456">Lyase</keyword>
<dbReference type="FunFam" id="3.90.870.10:FF:000001">
    <property type="entry name" value="Riboflavin biosynthesis protein RibBA"/>
    <property type="match status" value="1"/>
</dbReference>
<keyword evidence="12 24" id="KW-0479">Metal-binding</keyword>
<evidence type="ECO:0000256" key="13">
    <source>
        <dbReference type="ARBA" id="ARBA00022737"/>
    </source>
</evidence>
<evidence type="ECO:0000256" key="16">
    <source>
        <dbReference type="ARBA" id="ARBA00022833"/>
    </source>
</evidence>
<comment type="cofactor">
    <cofactor evidence="3">
        <name>Mn(2+)</name>
        <dbReference type="ChEBI" id="CHEBI:29035"/>
    </cofactor>
</comment>
<dbReference type="SUPFAM" id="SSF63380">
    <property type="entry name" value="Riboflavin synthase domain-like"/>
    <property type="match status" value="2"/>
</dbReference>
<dbReference type="FunFam" id="3.40.50.10990:FF:000001">
    <property type="entry name" value="Riboflavin biosynthesis protein RibBA"/>
    <property type="match status" value="1"/>
</dbReference>
<dbReference type="InterPro" id="IPR001783">
    <property type="entry name" value="Lumazine-bd"/>
</dbReference>
<keyword evidence="14 24" id="KW-0547">Nucleotide-binding</keyword>
<feature type="binding site" evidence="24">
    <location>
        <begin position="370"/>
        <end position="374"/>
    </location>
    <ligand>
        <name>D-ribulose 5-phosphate</name>
        <dbReference type="ChEBI" id="CHEBI:58121"/>
    </ligand>
</feature>
<dbReference type="NCBIfam" id="TIGR00505">
    <property type="entry name" value="ribA"/>
    <property type="match status" value="1"/>
</dbReference>
<name>K6Q354_9FIRM</name>
<evidence type="ECO:0000256" key="7">
    <source>
        <dbReference type="ARBA" id="ARBA00004887"/>
    </source>
</evidence>
<feature type="site" description="Essential for DHBP synthase activity" evidence="24">
    <location>
        <position position="356"/>
    </location>
</feature>
<dbReference type="PANTHER" id="PTHR21327:SF18">
    <property type="entry name" value="3,4-DIHYDROXY-2-BUTANONE 4-PHOSPHATE SYNTHASE"/>
    <property type="match status" value="1"/>
</dbReference>
<evidence type="ECO:0000256" key="4">
    <source>
        <dbReference type="ARBA" id="ARBA00002284"/>
    </source>
</evidence>
<dbReference type="Pfam" id="PF00926">
    <property type="entry name" value="DHBP_synthase"/>
    <property type="match status" value="1"/>
</dbReference>
<comment type="pathway">
    <text evidence="8 24">Cofactor biosynthesis; riboflavin biosynthesis; 2-hydroxy-3-oxobutyl phosphate from D-ribulose 5-phosphate: step 1/1.</text>
</comment>
<dbReference type="EC" id="4.1.99.12" evidence="24"/>
<dbReference type="GO" id="GO:0004746">
    <property type="term" value="F:riboflavin synthase activity"/>
    <property type="evidence" value="ECO:0007669"/>
    <property type="project" value="UniProtKB-UniRule"/>
</dbReference>
<dbReference type="UniPathway" id="UPA00275">
    <property type="reaction ID" value="UER00399"/>
</dbReference>
<comment type="similarity">
    <text evidence="24">In the C-terminal section; belongs to the GTP cyclohydrolase II family.</text>
</comment>
<dbReference type="InterPro" id="IPR016299">
    <property type="entry name" value="Riboflavin_synth_RibBA"/>
</dbReference>
<dbReference type="eggNOG" id="COG0807">
    <property type="taxonomic scope" value="Bacteria"/>
</dbReference>
<dbReference type="AlphaFoldDB" id="K6Q354"/>
<dbReference type="SUPFAM" id="SSF55821">
    <property type="entry name" value="YrdC/RibB"/>
    <property type="match status" value="1"/>
</dbReference>
<evidence type="ECO:0000256" key="8">
    <source>
        <dbReference type="ARBA" id="ARBA00004904"/>
    </source>
</evidence>
<feature type="binding site" evidence="24">
    <location>
        <position position="518"/>
    </location>
    <ligand>
        <name>Zn(2+)</name>
        <dbReference type="ChEBI" id="CHEBI:29105"/>
        <note>catalytic</note>
    </ligand>
</feature>
<reference evidence="28" key="2">
    <citation type="submission" date="2012-10" db="EMBL/GenBank/DDBJ databases">
        <title>Improved high-quality draft of Thermaerobacter subterraneus C21, DSM 13965.</title>
        <authorList>
            <consortium name="DOE Joint Genome Institute"/>
            <person name="Eisen J."/>
            <person name="Huntemann M."/>
            <person name="Wei C.-L."/>
            <person name="Han J."/>
            <person name="Detter J.C."/>
            <person name="Han C."/>
            <person name="Tapia R."/>
            <person name="Chen A."/>
            <person name="Kyrpides N."/>
            <person name="Mavromatis K."/>
            <person name="Markowitz V."/>
            <person name="Szeto E."/>
            <person name="Ivanova N."/>
            <person name="Mikhailova N."/>
            <person name="Ovchinnikova G."/>
            <person name="Pagani I."/>
            <person name="Pati A."/>
            <person name="Goodwin L."/>
            <person name="Nordberg H.P."/>
            <person name="Cantor M.N."/>
            <person name="Hua S.X."/>
            <person name="Woyke T."/>
            <person name="Eisen J."/>
            <person name="Klenk H.-P."/>
        </authorList>
    </citation>
    <scope>NUCLEOTIDE SEQUENCE [LARGE SCALE GENOMIC DNA]</scope>
    <source>
        <strain evidence="28">DSM 13965</strain>
    </source>
</reference>
<evidence type="ECO:0000256" key="24">
    <source>
        <dbReference type="HAMAP-Rule" id="MF_01283"/>
    </source>
</evidence>
<dbReference type="EMBL" id="AENY02000002">
    <property type="protein sequence ID" value="EKP95693.1"/>
    <property type="molecule type" value="Genomic_DNA"/>
</dbReference>
<dbReference type="HAMAP" id="MF_00180">
    <property type="entry name" value="RibB"/>
    <property type="match status" value="1"/>
</dbReference>
<dbReference type="HAMAP" id="MF_01283">
    <property type="entry name" value="RibBA"/>
    <property type="match status" value="1"/>
</dbReference>
<dbReference type="Pfam" id="PF00925">
    <property type="entry name" value="GTP_cyclohydro2"/>
    <property type="match status" value="1"/>
</dbReference>
<proteinExistence type="inferred from homology"/>
<evidence type="ECO:0000256" key="10">
    <source>
        <dbReference type="ARBA" id="ARBA00022619"/>
    </source>
</evidence>
<dbReference type="HOGENOM" id="CLU_020273_4_0_9"/>
<feature type="binding site" evidence="24">
    <location>
        <position position="507"/>
    </location>
    <ligand>
        <name>Zn(2+)</name>
        <dbReference type="ChEBI" id="CHEBI:29105"/>
        <note>catalytic</note>
    </ligand>
</feature>
<comment type="catalytic activity">
    <reaction evidence="23 24">
        <text>GTP + 4 H2O = 2,5-diamino-6-hydroxy-4-(5-phosphoribosylamino)-pyrimidine + formate + 2 phosphate + 3 H(+)</text>
        <dbReference type="Rhea" id="RHEA:23704"/>
        <dbReference type="ChEBI" id="CHEBI:15377"/>
        <dbReference type="ChEBI" id="CHEBI:15378"/>
        <dbReference type="ChEBI" id="CHEBI:15740"/>
        <dbReference type="ChEBI" id="CHEBI:37565"/>
        <dbReference type="ChEBI" id="CHEBI:43474"/>
        <dbReference type="ChEBI" id="CHEBI:58614"/>
        <dbReference type="EC" id="3.5.4.25"/>
    </reaction>
</comment>
<dbReference type="CDD" id="cd00402">
    <property type="entry name" value="Riboflavin_synthase_like"/>
    <property type="match status" value="1"/>
</dbReference>
<evidence type="ECO:0000256" key="26">
    <source>
        <dbReference type="SAM" id="MobiDB-lite"/>
    </source>
</evidence>
<dbReference type="FunFam" id="2.40.30.20:FF:000004">
    <property type="entry name" value="Riboflavin synthase, alpha subunit"/>
    <property type="match status" value="1"/>
</dbReference>
<evidence type="ECO:0000256" key="19">
    <source>
        <dbReference type="ARBA" id="ARBA00023211"/>
    </source>
</evidence>
<evidence type="ECO:0000256" key="12">
    <source>
        <dbReference type="ARBA" id="ARBA00022723"/>
    </source>
</evidence>
<keyword evidence="13" id="KW-0677">Repeat</keyword>
<dbReference type="CDD" id="cd00641">
    <property type="entry name" value="GTP_cyclohydro2"/>
    <property type="match status" value="1"/>
</dbReference>
<comment type="catalytic activity">
    <reaction evidence="2">
        <text>2 6,7-dimethyl-8-(1-D-ribityl)lumazine + H(+) = 5-amino-6-(D-ribitylamino)uracil + riboflavin</text>
        <dbReference type="Rhea" id="RHEA:20772"/>
        <dbReference type="ChEBI" id="CHEBI:15378"/>
        <dbReference type="ChEBI" id="CHEBI:15934"/>
        <dbReference type="ChEBI" id="CHEBI:57986"/>
        <dbReference type="ChEBI" id="CHEBI:58201"/>
        <dbReference type="EC" id="2.5.1.9"/>
    </reaction>
</comment>
<feature type="binding site" evidence="24">
    <location>
        <position position="602"/>
    </location>
    <ligand>
        <name>GTP</name>
        <dbReference type="ChEBI" id="CHEBI:37565"/>
    </ligand>
</feature>
<dbReference type="STRING" id="867903.ThesuDRAFT_01452"/>
<comment type="function">
    <text evidence="5">Catalyzes the dismutation of two molecules of 6,7-dimethyl-8-ribityllumazine, resulting in the formation of riboflavin and 5-amino-6-(D-ribitylamino)uracil.</text>
</comment>
<dbReference type="Pfam" id="PF00677">
    <property type="entry name" value="Lum_binding"/>
    <property type="match status" value="2"/>
</dbReference>
<comment type="cofactor">
    <cofactor evidence="24">
        <name>Zn(2+)</name>
        <dbReference type="ChEBI" id="CHEBI:29105"/>
    </cofactor>
    <text evidence="24">Binds 1 zinc ion per subunit.</text>
</comment>
<dbReference type="OrthoDB" id="9793111at2"/>
<dbReference type="InterPro" id="IPR000422">
    <property type="entry name" value="DHBP_synthase_RibB"/>
</dbReference>
<evidence type="ECO:0000256" key="11">
    <source>
        <dbReference type="ARBA" id="ARBA00022679"/>
    </source>
</evidence>
<feature type="binding site" evidence="24">
    <location>
        <begin position="502"/>
        <end position="506"/>
    </location>
    <ligand>
        <name>GTP</name>
        <dbReference type="ChEBI" id="CHEBI:37565"/>
    </ligand>
</feature>
<dbReference type="GO" id="GO:0008686">
    <property type="term" value="F:3,4-dihydroxy-2-butanone-4-phosphate synthase activity"/>
    <property type="evidence" value="ECO:0007669"/>
    <property type="project" value="UniProtKB-UniRule"/>
</dbReference>
<evidence type="ECO:0000256" key="17">
    <source>
        <dbReference type="ARBA" id="ARBA00022842"/>
    </source>
</evidence>
<dbReference type="GO" id="GO:0005525">
    <property type="term" value="F:GTP binding"/>
    <property type="evidence" value="ECO:0007669"/>
    <property type="project" value="UniProtKB-KW"/>
</dbReference>
<feature type="domain" description="Lumazine-binding" evidence="27">
    <location>
        <begin position="1"/>
        <end position="95"/>
    </location>
</feature>
<organism evidence="28 29">
    <name type="scientific">Thermaerobacter subterraneus DSM 13965</name>
    <dbReference type="NCBI Taxonomy" id="867903"/>
    <lineage>
        <taxon>Bacteria</taxon>
        <taxon>Bacillati</taxon>
        <taxon>Bacillota</taxon>
        <taxon>Clostridia</taxon>
        <taxon>Eubacteriales</taxon>
        <taxon>Clostridiales Family XVII. Incertae Sedis</taxon>
        <taxon>Thermaerobacter</taxon>
    </lineage>
</organism>
<dbReference type="eggNOG" id="COG0108">
    <property type="taxonomic scope" value="Bacteria"/>
</dbReference>